<dbReference type="InterPro" id="IPR036409">
    <property type="entry name" value="Aldolase_II/adducin_N_sf"/>
</dbReference>
<dbReference type="SUPFAM" id="SSF53639">
    <property type="entry name" value="AraD/HMP-PK domain-like"/>
    <property type="match status" value="1"/>
</dbReference>
<gene>
    <name evidence="4" type="primary">fucA</name>
    <name evidence="4" type="ORF">NRB56_16200</name>
</gene>
<dbReference type="GO" id="GO:0019323">
    <property type="term" value="P:pentose catabolic process"/>
    <property type="evidence" value="ECO:0007669"/>
    <property type="project" value="TreeGrafter"/>
</dbReference>
<dbReference type="PANTHER" id="PTHR22789">
    <property type="entry name" value="FUCULOSE PHOSPHATE ALDOLASE"/>
    <property type="match status" value="1"/>
</dbReference>
<dbReference type="InterPro" id="IPR001303">
    <property type="entry name" value="Aldolase_II/adducin_N"/>
</dbReference>
<dbReference type="GO" id="GO:0005829">
    <property type="term" value="C:cytosol"/>
    <property type="evidence" value="ECO:0007669"/>
    <property type="project" value="TreeGrafter"/>
</dbReference>
<evidence type="ECO:0000259" key="3">
    <source>
        <dbReference type="SMART" id="SM01007"/>
    </source>
</evidence>
<dbReference type="EMBL" id="WEGI01000003">
    <property type="protein sequence ID" value="MQY26060.1"/>
    <property type="molecule type" value="Genomic_DNA"/>
</dbReference>
<comment type="caution">
    <text evidence="4">The sequence shown here is derived from an EMBL/GenBank/DDBJ whole genome shotgun (WGS) entry which is preliminary data.</text>
</comment>
<name>A0A7K0DJS3_9NOCA</name>
<dbReference type="GO" id="GO:0008738">
    <property type="term" value="F:L-fuculose-phosphate aldolase activity"/>
    <property type="evidence" value="ECO:0007669"/>
    <property type="project" value="UniProtKB-EC"/>
</dbReference>
<keyword evidence="2 4" id="KW-0456">Lyase</keyword>
<organism evidence="4 5">
    <name type="scientific">Nocardia aurantia</name>
    <dbReference type="NCBI Taxonomy" id="2585199"/>
    <lineage>
        <taxon>Bacteria</taxon>
        <taxon>Bacillati</taxon>
        <taxon>Actinomycetota</taxon>
        <taxon>Actinomycetes</taxon>
        <taxon>Mycobacteriales</taxon>
        <taxon>Nocardiaceae</taxon>
        <taxon>Nocardia</taxon>
    </lineage>
</organism>
<dbReference type="InterPro" id="IPR050197">
    <property type="entry name" value="Aldolase_class_II_sugar_metab"/>
</dbReference>
<evidence type="ECO:0000256" key="2">
    <source>
        <dbReference type="ARBA" id="ARBA00023239"/>
    </source>
</evidence>
<keyword evidence="1" id="KW-0479">Metal-binding</keyword>
<dbReference type="PANTHER" id="PTHR22789:SF0">
    <property type="entry name" value="3-OXO-TETRONATE 4-PHOSPHATE DECARBOXYLASE-RELATED"/>
    <property type="match status" value="1"/>
</dbReference>
<dbReference type="AlphaFoldDB" id="A0A7K0DJS3"/>
<sequence length="214" mass="21884">MTTEIATLRADLAAAARSLAAGGAVHGTAGNLSARAGDTIAVTGTGLVLAEATPEDITLVALDGTRLEGERRPTSEIGIHLGVYRAGDAQAVVHAHSATTVAFTLVADELPVVHYQQLMLGGAIPVVPFAPFGSGELAEATLRGLHGHQAVLMAHHGAVAVGQSLAAAMENLALLDWLCRIYLDAAAVGVPRRLGPADLRAVVEQAVRIGYGNP</sequence>
<reference evidence="4 5" key="1">
    <citation type="submission" date="2019-10" db="EMBL/GenBank/DDBJ databases">
        <title>Nocardia macrotermitis sp. nov. and Nocardia aurantia sp. nov., isolated from the gut of fungus growing-termite Macrotermes natalensis.</title>
        <authorList>
            <person name="Benndorf R."/>
            <person name="Schwitalla J."/>
            <person name="Martin K."/>
            <person name="De Beer W."/>
            <person name="Kaster A.-K."/>
            <person name="Vollmers J."/>
            <person name="Poulsen M."/>
            <person name="Beemelmanns C."/>
        </authorList>
    </citation>
    <scope>NUCLEOTIDE SEQUENCE [LARGE SCALE GENOMIC DNA]</scope>
    <source>
        <strain evidence="4 5">RB56</strain>
    </source>
</reference>
<keyword evidence="5" id="KW-1185">Reference proteome</keyword>
<dbReference type="EC" id="4.1.2.17" evidence="4"/>
<dbReference type="OrthoDB" id="9786287at2"/>
<evidence type="ECO:0000313" key="5">
    <source>
        <dbReference type="Proteomes" id="UP000431401"/>
    </source>
</evidence>
<dbReference type="SMART" id="SM01007">
    <property type="entry name" value="Aldolase_II"/>
    <property type="match status" value="1"/>
</dbReference>
<proteinExistence type="predicted"/>
<dbReference type="Pfam" id="PF00596">
    <property type="entry name" value="Aldolase_II"/>
    <property type="match status" value="1"/>
</dbReference>
<dbReference type="RefSeq" id="WP_153339943.1">
    <property type="nucleotide sequence ID" value="NZ_WEGI01000003.1"/>
</dbReference>
<protein>
    <submittedName>
        <fullName evidence="4">L-fuculose phosphate aldolase</fullName>
        <ecNumber evidence="4">4.1.2.17</ecNumber>
    </submittedName>
</protein>
<dbReference type="Proteomes" id="UP000431401">
    <property type="component" value="Unassembled WGS sequence"/>
</dbReference>
<feature type="domain" description="Class II aldolase/adducin N-terminal" evidence="3">
    <location>
        <begin position="10"/>
        <end position="183"/>
    </location>
</feature>
<evidence type="ECO:0000313" key="4">
    <source>
        <dbReference type="EMBL" id="MQY26060.1"/>
    </source>
</evidence>
<accession>A0A7K0DJS3</accession>
<dbReference type="GO" id="GO:0046872">
    <property type="term" value="F:metal ion binding"/>
    <property type="evidence" value="ECO:0007669"/>
    <property type="project" value="UniProtKB-KW"/>
</dbReference>
<dbReference type="Gene3D" id="3.40.225.10">
    <property type="entry name" value="Class II aldolase/adducin N-terminal domain"/>
    <property type="match status" value="1"/>
</dbReference>
<evidence type="ECO:0000256" key="1">
    <source>
        <dbReference type="ARBA" id="ARBA00022723"/>
    </source>
</evidence>